<proteinExistence type="predicted"/>
<dbReference type="AlphaFoldDB" id="A0A1M7D019"/>
<protein>
    <recommendedName>
        <fullName evidence="4">CTP synthetase</fullName>
    </recommendedName>
</protein>
<evidence type="ECO:0000256" key="1">
    <source>
        <dbReference type="SAM" id="Phobius"/>
    </source>
</evidence>
<evidence type="ECO:0000313" key="2">
    <source>
        <dbReference type="EMBL" id="SHL72755.1"/>
    </source>
</evidence>
<dbReference type="Proteomes" id="UP000183974">
    <property type="component" value="Unassembled WGS sequence"/>
</dbReference>
<reference evidence="2 3" key="1">
    <citation type="submission" date="2016-11" db="EMBL/GenBank/DDBJ databases">
        <authorList>
            <person name="Jaros S."/>
            <person name="Januszkiewicz K."/>
            <person name="Wedrychowicz H."/>
        </authorList>
    </citation>
    <scope>NUCLEOTIDE SEQUENCE [LARGE SCALE GENOMIC DNA]</scope>
    <source>
        <strain evidence="2 3">DSM 29589</strain>
    </source>
</reference>
<dbReference type="RefSeq" id="WP_073034724.1">
    <property type="nucleotide sequence ID" value="NZ_BMLR01000005.1"/>
</dbReference>
<accession>A0A1M7D019</accession>
<keyword evidence="1" id="KW-0472">Membrane</keyword>
<name>A0A1M7D019_9RHOB</name>
<gene>
    <name evidence="2" type="ORF">SAMN05444398_10553</name>
</gene>
<dbReference type="EMBL" id="FRBR01000005">
    <property type="protein sequence ID" value="SHL72755.1"/>
    <property type="molecule type" value="Genomic_DNA"/>
</dbReference>
<keyword evidence="1" id="KW-0812">Transmembrane</keyword>
<evidence type="ECO:0008006" key="4">
    <source>
        <dbReference type="Google" id="ProtNLM"/>
    </source>
</evidence>
<evidence type="ECO:0000313" key="3">
    <source>
        <dbReference type="Proteomes" id="UP000183974"/>
    </source>
</evidence>
<sequence length="62" mass="6325">MLWLTIILHLFIGATLAGVGIVVLLVIGQGGAWALAGAVLAGFLLAFPVAWLVARAMHGDGT</sequence>
<keyword evidence="3" id="KW-1185">Reference proteome</keyword>
<feature type="transmembrane region" description="Helical" evidence="1">
    <location>
        <begin position="6"/>
        <end position="27"/>
    </location>
</feature>
<feature type="transmembrane region" description="Helical" evidence="1">
    <location>
        <begin position="34"/>
        <end position="54"/>
    </location>
</feature>
<organism evidence="2 3">
    <name type="scientific">Roseovarius pacificus</name>
    <dbReference type="NCBI Taxonomy" id="337701"/>
    <lineage>
        <taxon>Bacteria</taxon>
        <taxon>Pseudomonadati</taxon>
        <taxon>Pseudomonadota</taxon>
        <taxon>Alphaproteobacteria</taxon>
        <taxon>Rhodobacterales</taxon>
        <taxon>Roseobacteraceae</taxon>
        <taxon>Roseovarius</taxon>
    </lineage>
</organism>
<keyword evidence="1" id="KW-1133">Transmembrane helix</keyword>
<dbReference type="STRING" id="337701.SAMN05444398_10553"/>